<dbReference type="InterPro" id="IPR050090">
    <property type="entry name" value="Tyrosine_recombinase_XerCD"/>
</dbReference>
<evidence type="ECO:0000256" key="2">
    <source>
        <dbReference type="ARBA" id="ARBA00022908"/>
    </source>
</evidence>
<dbReference type="GO" id="GO:0006310">
    <property type="term" value="P:DNA recombination"/>
    <property type="evidence" value="ECO:0007669"/>
    <property type="project" value="UniProtKB-KW"/>
</dbReference>
<keyword evidence="6" id="KW-1185">Reference proteome</keyword>
<dbReference type="Pfam" id="PF00589">
    <property type="entry name" value="Phage_integrase"/>
    <property type="match status" value="1"/>
</dbReference>
<dbReference type="KEGG" id="csq:CSCA_1392"/>
<evidence type="ECO:0000313" key="5">
    <source>
        <dbReference type="EMBL" id="AKA68517.1"/>
    </source>
</evidence>
<dbReference type="GO" id="GO:0003677">
    <property type="term" value="F:DNA binding"/>
    <property type="evidence" value="ECO:0007669"/>
    <property type="project" value="InterPro"/>
</dbReference>
<keyword evidence="2" id="KW-0229">DNA integration</keyword>
<dbReference type="SUPFAM" id="SSF56349">
    <property type="entry name" value="DNA breaking-rejoining enzymes"/>
    <property type="match status" value="1"/>
</dbReference>
<dbReference type="Proteomes" id="UP000033115">
    <property type="component" value="Chromosome"/>
</dbReference>
<dbReference type="InterPro" id="IPR002104">
    <property type="entry name" value="Integrase_catalytic"/>
</dbReference>
<keyword evidence="3" id="KW-0233">DNA recombination</keyword>
<dbReference type="PROSITE" id="PS51898">
    <property type="entry name" value="TYR_RECOMBINASE"/>
    <property type="match status" value="1"/>
</dbReference>
<protein>
    <submittedName>
        <fullName evidence="5">Integrase/recombinase (XerC/CodV family)</fullName>
    </submittedName>
</protein>
<gene>
    <name evidence="5" type="ORF">CSCA_1392</name>
</gene>
<evidence type="ECO:0000256" key="1">
    <source>
        <dbReference type="ARBA" id="ARBA00004496"/>
    </source>
</evidence>
<dbReference type="PANTHER" id="PTHR30349">
    <property type="entry name" value="PHAGE INTEGRASE-RELATED"/>
    <property type="match status" value="1"/>
</dbReference>
<organism evidence="5 6">
    <name type="scientific">Clostridium scatologenes</name>
    <dbReference type="NCBI Taxonomy" id="1548"/>
    <lineage>
        <taxon>Bacteria</taxon>
        <taxon>Bacillati</taxon>
        <taxon>Bacillota</taxon>
        <taxon>Clostridia</taxon>
        <taxon>Eubacteriales</taxon>
        <taxon>Clostridiaceae</taxon>
        <taxon>Clostridium</taxon>
    </lineage>
</organism>
<comment type="subcellular location">
    <subcellularLocation>
        <location evidence="1">Cytoplasm</location>
    </subcellularLocation>
</comment>
<proteinExistence type="predicted"/>
<evidence type="ECO:0000259" key="4">
    <source>
        <dbReference type="PROSITE" id="PS51898"/>
    </source>
</evidence>
<dbReference type="GO" id="GO:0005737">
    <property type="term" value="C:cytoplasm"/>
    <property type="evidence" value="ECO:0007669"/>
    <property type="project" value="UniProtKB-SubCell"/>
</dbReference>
<dbReference type="GO" id="GO:0015074">
    <property type="term" value="P:DNA integration"/>
    <property type="evidence" value="ECO:0007669"/>
    <property type="project" value="UniProtKB-KW"/>
</dbReference>
<accession>A0A0E3JMU5</accession>
<dbReference type="InterPro" id="IPR011010">
    <property type="entry name" value="DNA_brk_join_enz"/>
</dbReference>
<reference evidence="5 6" key="1">
    <citation type="journal article" date="2015" name="J. Biotechnol.">
        <title>Complete genome sequence of a malodorant-producing acetogen, Clostridium scatologenes ATCC 25775(T).</title>
        <authorList>
            <person name="Zhu Z."/>
            <person name="Guo T."/>
            <person name="Zheng H."/>
            <person name="Song T."/>
            <person name="Ouyang P."/>
            <person name="Xie J."/>
        </authorList>
    </citation>
    <scope>NUCLEOTIDE SEQUENCE [LARGE SCALE GENOMIC DNA]</scope>
    <source>
        <strain evidence="5 6">ATCC 25775</strain>
    </source>
</reference>
<name>A0A0E3JMU5_CLOSL</name>
<evidence type="ECO:0000256" key="3">
    <source>
        <dbReference type="ARBA" id="ARBA00023172"/>
    </source>
</evidence>
<dbReference type="STRING" id="1548.CSCA_1392"/>
<evidence type="ECO:0000313" key="6">
    <source>
        <dbReference type="Proteomes" id="UP000033115"/>
    </source>
</evidence>
<dbReference type="AlphaFoldDB" id="A0A0E3JMU5"/>
<dbReference type="InterPro" id="IPR013762">
    <property type="entry name" value="Integrase-like_cat_sf"/>
</dbReference>
<sequence>MKSRKDTNTALFVASKYPFNRLGGRSIEREIKKISMMAGFQKSVFPHLMRHTYASHNLNSGMNITVLQHLMGHTTPATTQIYAQINEENVRYEYKKIS</sequence>
<dbReference type="PANTHER" id="PTHR30349:SF77">
    <property type="entry name" value="TYROSINE RECOMBINASE XERC"/>
    <property type="match status" value="1"/>
</dbReference>
<dbReference type="Gene3D" id="1.10.443.10">
    <property type="entry name" value="Intergrase catalytic core"/>
    <property type="match status" value="1"/>
</dbReference>
<dbReference type="HOGENOM" id="CLU_165349_0_0_9"/>
<dbReference type="EMBL" id="CP009933">
    <property type="protein sequence ID" value="AKA68517.1"/>
    <property type="molecule type" value="Genomic_DNA"/>
</dbReference>
<feature type="domain" description="Tyr recombinase" evidence="4">
    <location>
        <begin position="1"/>
        <end position="95"/>
    </location>
</feature>